<feature type="domain" description="Fumarylacetoacetase-like C-terminal" evidence="2">
    <location>
        <begin position="100"/>
        <end position="258"/>
    </location>
</feature>
<dbReference type="Pfam" id="PF01557">
    <property type="entry name" value="FAA_hydrolase"/>
    <property type="match status" value="1"/>
</dbReference>
<keyword evidence="4" id="KW-1185">Reference proteome</keyword>
<evidence type="ECO:0000313" key="3">
    <source>
        <dbReference type="EMBL" id="GGC79947.1"/>
    </source>
</evidence>
<dbReference type="InterPro" id="IPR050772">
    <property type="entry name" value="Hydratase-Decarb/MhpD_sf"/>
</dbReference>
<evidence type="ECO:0000256" key="1">
    <source>
        <dbReference type="ARBA" id="ARBA00023239"/>
    </source>
</evidence>
<dbReference type="EMBL" id="BMED01000002">
    <property type="protein sequence ID" value="GGC79947.1"/>
    <property type="molecule type" value="Genomic_DNA"/>
</dbReference>
<proteinExistence type="predicted"/>
<name>A0A916UP02_9BURK</name>
<evidence type="ECO:0000259" key="2">
    <source>
        <dbReference type="Pfam" id="PF01557"/>
    </source>
</evidence>
<reference evidence="3" key="2">
    <citation type="submission" date="2020-09" db="EMBL/GenBank/DDBJ databases">
        <authorList>
            <person name="Sun Q."/>
            <person name="Zhou Y."/>
        </authorList>
    </citation>
    <scope>NUCLEOTIDE SEQUENCE</scope>
    <source>
        <strain evidence="3">CGMCC 1.10998</strain>
    </source>
</reference>
<dbReference type="RefSeq" id="WP_188566722.1">
    <property type="nucleotide sequence ID" value="NZ_BMED01000002.1"/>
</dbReference>
<dbReference type="GO" id="GO:0008684">
    <property type="term" value="F:2-oxopent-4-enoate hydratase activity"/>
    <property type="evidence" value="ECO:0007669"/>
    <property type="project" value="TreeGrafter"/>
</dbReference>
<dbReference type="PANTHER" id="PTHR30143">
    <property type="entry name" value="ACID HYDRATASE"/>
    <property type="match status" value="1"/>
</dbReference>
<sequence length="276" mass="30052">MLMSSLADRYAYQFLEARAHSRSLNPITSETNLCIADAYDIAKSLDTIRTAEGEVPVGRKLGFTNSTLWCKYGEKEPITAPMWSTLFDSTVRYLDQPFTVQSLAGAMRPRIEPEVVVKLGHTPAADASFEELAECLEWMAHGVEIVVCPYPDWKFEAADAIAAFGLHGTLLIGEPRLLSNATRHHLADVIANASVSLSCDGQLLSAGYGSNVMESPLHAIWHLHQLLKTQPQFPGLQAGEIITTGTWTDAYPVAAGQTWSTAFSGVTLPGLNISFV</sequence>
<keyword evidence="1" id="KW-0456">Lyase</keyword>
<dbReference type="InterPro" id="IPR036663">
    <property type="entry name" value="Fumarylacetoacetase_C_sf"/>
</dbReference>
<protein>
    <submittedName>
        <fullName evidence="3">2-keto-4-pentenoate hydratase</fullName>
    </submittedName>
</protein>
<reference evidence="3" key="1">
    <citation type="journal article" date="2014" name="Int. J. Syst. Evol. Microbiol.">
        <title>Complete genome sequence of Corynebacterium casei LMG S-19264T (=DSM 44701T), isolated from a smear-ripened cheese.</title>
        <authorList>
            <consortium name="US DOE Joint Genome Institute (JGI-PGF)"/>
            <person name="Walter F."/>
            <person name="Albersmeier A."/>
            <person name="Kalinowski J."/>
            <person name="Ruckert C."/>
        </authorList>
    </citation>
    <scope>NUCLEOTIDE SEQUENCE</scope>
    <source>
        <strain evidence="3">CGMCC 1.10998</strain>
    </source>
</reference>
<evidence type="ECO:0000313" key="4">
    <source>
        <dbReference type="Proteomes" id="UP000637423"/>
    </source>
</evidence>
<dbReference type="InterPro" id="IPR011234">
    <property type="entry name" value="Fumarylacetoacetase-like_C"/>
</dbReference>
<dbReference type="Gene3D" id="3.90.850.10">
    <property type="entry name" value="Fumarylacetoacetase-like, C-terminal domain"/>
    <property type="match status" value="1"/>
</dbReference>
<organism evidence="3 4">
    <name type="scientific">Undibacterium terreum</name>
    <dbReference type="NCBI Taxonomy" id="1224302"/>
    <lineage>
        <taxon>Bacteria</taxon>
        <taxon>Pseudomonadati</taxon>
        <taxon>Pseudomonadota</taxon>
        <taxon>Betaproteobacteria</taxon>
        <taxon>Burkholderiales</taxon>
        <taxon>Oxalobacteraceae</taxon>
        <taxon>Undibacterium</taxon>
    </lineage>
</organism>
<gene>
    <name evidence="3" type="ORF">GCM10011396_29050</name>
</gene>
<dbReference type="GO" id="GO:0005737">
    <property type="term" value="C:cytoplasm"/>
    <property type="evidence" value="ECO:0007669"/>
    <property type="project" value="TreeGrafter"/>
</dbReference>
<dbReference type="Proteomes" id="UP000637423">
    <property type="component" value="Unassembled WGS sequence"/>
</dbReference>
<dbReference type="PANTHER" id="PTHR30143:SF0">
    <property type="entry name" value="2-KETO-4-PENTENOATE HYDRATASE"/>
    <property type="match status" value="1"/>
</dbReference>
<comment type="caution">
    <text evidence="3">The sequence shown here is derived from an EMBL/GenBank/DDBJ whole genome shotgun (WGS) entry which is preliminary data.</text>
</comment>
<dbReference type="SUPFAM" id="SSF56529">
    <property type="entry name" value="FAH"/>
    <property type="match status" value="1"/>
</dbReference>
<accession>A0A916UP02</accession>
<dbReference type="AlphaFoldDB" id="A0A916UP02"/>